<feature type="domain" description="Fatty acid desaturase" evidence="2">
    <location>
        <begin position="94"/>
        <end position="366"/>
    </location>
</feature>
<keyword evidence="4" id="KW-1185">Reference proteome</keyword>
<feature type="transmembrane region" description="Helical" evidence="1">
    <location>
        <begin position="124"/>
        <end position="145"/>
    </location>
</feature>
<dbReference type="GO" id="GO:0016491">
    <property type="term" value="F:oxidoreductase activity"/>
    <property type="evidence" value="ECO:0007669"/>
    <property type="project" value="InterPro"/>
</dbReference>
<evidence type="ECO:0000313" key="3">
    <source>
        <dbReference type="EMBL" id="KAJ3842465.1"/>
    </source>
</evidence>
<dbReference type="AlphaFoldDB" id="A0AA38PGD7"/>
<proteinExistence type="predicted"/>
<evidence type="ECO:0000256" key="1">
    <source>
        <dbReference type="SAM" id="Phobius"/>
    </source>
</evidence>
<sequence length="412" mass="47743">MSYYSFLRDAPEYQLRMNTPFSPSKVSWNELHSALPKQLFKKSTMKGLSYVVRDIFLALMLYKLAWSLDTIAAILVKLMSVYPTRAWILEWGLWLLYFNVQGIFLTSLWCLAHEASHGCLSPYTWINDLVGFMLHTFLLVPYFSWKSTHLSHHASTVSVELDENYVPRTRSDFALAPEDIANASDYHEALQETPIYTALRLIAMQVLGLISYLLFNVKGSPRHPPGTNHFNPNASLFKPHERSGVVMSDIGLMLMVYILSSWTKQVGLGQFVRLYFIPYLITNHWIVMLTYLQHTDPTIPHYRRSQWTFVRGALASVDRPFLGWIGRVFFHNVSHNHISHHLFSSIPFYNQPIATEYIKKILKEDYNYDSTNSFRALYRSFVECAFIEDEGNIVFFKNRKGHANRVLAESST</sequence>
<keyword evidence="1" id="KW-0472">Membrane</keyword>
<feature type="transmembrane region" description="Helical" evidence="1">
    <location>
        <begin position="55"/>
        <end position="79"/>
    </location>
</feature>
<evidence type="ECO:0000259" key="2">
    <source>
        <dbReference type="Pfam" id="PF00487"/>
    </source>
</evidence>
<accession>A0AA38PGD7</accession>
<dbReference type="InterPro" id="IPR012171">
    <property type="entry name" value="Fatty_acid_desaturase"/>
</dbReference>
<feature type="transmembrane region" description="Helical" evidence="1">
    <location>
        <begin position="274"/>
        <end position="292"/>
    </location>
</feature>
<comment type="caution">
    <text evidence="3">The sequence shown here is derived from an EMBL/GenBank/DDBJ whole genome shotgun (WGS) entry which is preliminary data.</text>
</comment>
<keyword evidence="1" id="KW-1133">Transmembrane helix</keyword>
<feature type="transmembrane region" description="Helical" evidence="1">
    <location>
        <begin position="195"/>
        <end position="215"/>
    </location>
</feature>
<organism evidence="3 4">
    <name type="scientific">Lentinula raphanica</name>
    <dbReference type="NCBI Taxonomy" id="153919"/>
    <lineage>
        <taxon>Eukaryota</taxon>
        <taxon>Fungi</taxon>
        <taxon>Dikarya</taxon>
        <taxon>Basidiomycota</taxon>
        <taxon>Agaricomycotina</taxon>
        <taxon>Agaricomycetes</taxon>
        <taxon>Agaricomycetidae</taxon>
        <taxon>Agaricales</taxon>
        <taxon>Marasmiineae</taxon>
        <taxon>Omphalotaceae</taxon>
        <taxon>Lentinula</taxon>
    </lineage>
</organism>
<dbReference type="EMBL" id="MU806004">
    <property type="protein sequence ID" value="KAJ3842465.1"/>
    <property type="molecule type" value="Genomic_DNA"/>
</dbReference>
<dbReference type="PANTHER" id="PTHR32100">
    <property type="entry name" value="OMEGA-6 FATTY ACID DESATURASE, CHLOROPLASTIC"/>
    <property type="match status" value="1"/>
</dbReference>
<dbReference type="CDD" id="cd03507">
    <property type="entry name" value="Delta12-FADS-like"/>
    <property type="match status" value="1"/>
</dbReference>
<dbReference type="Pfam" id="PF00487">
    <property type="entry name" value="FA_desaturase"/>
    <property type="match status" value="1"/>
</dbReference>
<dbReference type="GO" id="GO:0006629">
    <property type="term" value="P:lipid metabolic process"/>
    <property type="evidence" value="ECO:0007669"/>
    <property type="project" value="InterPro"/>
</dbReference>
<reference evidence="3" key="1">
    <citation type="submission" date="2022-08" db="EMBL/GenBank/DDBJ databases">
        <authorList>
            <consortium name="DOE Joint Genome Institute"/>
            <person name="Min B."/>
            <person name="Riley R."/>
            <person name="Sierra-Patev S."/>
            <person name="Naranjo-Ortiz M."/>
            <person name="Looney B."/>
            <person name="Konkel Z."/>
            <person name="Slot J.C."/>
            <person name="Sakamoto Y."/>
            <person name="Steenwyk J.L."/>
            <person name="Rokas A."/>
            <person name="Carro J."/>
            <person name="Camarero S."/>
            <person name="Ferreira P."/>
            <person name="Molpeceres G."/>
            <person name="Ruiz-Duenas F.J."/>
            <person name="Serrano A."/>
            <person name="Henrissat B."/>
            <person name="Drula E."/>
            <person name="Hughes K.W."/>
            <person name="Mata J.L."/>
            <person name="Ishikawa N.K."/>
            <person name="Vargas-Isla R."/>
            <person name="Ushijima S."/>
            <person name="Smith C.A."/>
            <person name="Ahrendt S."/>
            <person name="Andreopoulos W."/>
            <person name="He G."/>
            <person name="Labutti K."/>
            <person name="Lipzen A."/>
            <person name="Ng V."/>
            <person name="Sandor L."/>
            <person name="Barry K."/>
            <person name="Martinez A.T."/>
            <person name="Xiao Y."/>
            <person name="Gibbons J.G."/>
            <person name="Terashima K."/>
            <person name="Hibbett D.S."/>
            <person name="Grigoriev I.V."/>
        </authorList>
    </citation>
    <scope>NUCLEOTIDE SEQUENCE</scope>
    <source>
        <strain evidence="3">TFB9207</strain>
    </source>
</reference>
<protein>
    <submittedName>
        <fullName evidence="3">Delta-12 fatty acid desaturase</fullName>
    </submittedName>
</protein>
<feature type="transmembrane region" description="Helical" evidence="1">
    <location>
        <begin position="91"/>
        <end position="112"/>
    </location>
</feature>
<evidence type="ECO:0000313" key="4">
    <source>
        <dbReference type="Proteomes" id="UP001163846"/>
    </source>
</evidence>
<dbReference type="Proteomes" id="UP001163846">
    <property type="component" value="Unassembled WGS sequence"/>
</dbReference>
<name>A0AA38PGD7_9AGAR</name>
<dbReference type="InterPro" id="IPR005804">
    <property type="entry name" value="FA_desaturase_dom"/>
</dbReference>
<feature type="transmembrane region" description="Helical" evidence="1">
    <location>
        <begin position="244"/>
        <end position="262"/>
    </location>
</feature>
<gene>
    <name evidence="3" type="ORF">F5878DRAFT_529754</name>
</gene>
<keyword evidence="1" id="KW-0812">Transmembrane</keyword>